<keyword evidence="3 5" id="KW-0238">DNA-binding</keyword>
<evidence type="ECO:0000313" key="9">
    <source>
        <dbReference type="Proteomes" id="UP000199118"/>
    </source>
</evidence>
<dbReference type="InterPro" id="IPR013762">
    <property type="entry name" value="Integrase-like_cat_sf"/>
</dbReference>
<protein>
    <submittedName>
        <fullName evidence="8">Phage integrase family protein</fullName>
    </submittedName>
</protein>
<evidence type="ECO:0000256" key="3">
    <source>
        <dbReference type="ARBA" id="ARBA00023125"/>
    </source>
</evidence>
<accession>A0A1H2W0F2</accession>
<dbReference type="GO" id="GO:0006310">
    <property type="term" value="P:DNA recombination"/>
    <property type="evidence" value="ECO:0007669"/>
    <property type="project" value="UniProtKB-KW"/>
</dbReference>
<reference evidence="8 9" key="1">
    <citation type="submission" date="2016-10" db="EMBL/GenBank/DDBJ databases">
        <authorList>
            <person name="de Groot N.N."/>
        </authorList>
    </citation>
    <scope>NUCLEOTIDE SEQUENCE [LARGE SCALE GENOMIC DNA]</scope>
    <source>
        <strain evidence="8 9">DSM 17890</strain>
    </source>
</reference>
<dbReference type="GO" id="GO:0003677">
    <property type="term" value="F:DNA binding"/>
    <property type="evidence" value="ECO:0007669"/>
    <property type="project" value="UniProtKB-UniRule"/>
</dbReference>
<dbReference type="PANTHER" id="PTHR30349">
    <property type="entry name" value="PHAGE INTEGRASE-RELATED"/>
    <property type="match status" value="1"/>
</dbReference>
<feature type="domain" description="Core-binding (CB)" evidence="7">
    <location>
        <begin position="82"/>
        <end position="163"/>
    </location>
</feature>
<dbReference type="Pfam" id="PF20172">
    <property type="entry name" value="DUF6538"/>
    <property type="match status" value="1"/>
</dbReference>
<dbReference type="Pfam" id="PF00589">
    <property type="entry name" value="Phage_integrase"/>
    <property type="match status" value="1"/>
</dbReference>
<dbReference type="InterPro" id="IPR050090">
    <property type="entry name" value="Tyrosine_recombinase_XerCD"/>
</dbReference>
<dbReference type="RefSeq" id="WP_092680499.1">
    <property type="nucleotide sequence ID" value="NZ_FNMZ01000002.1"/>
</dbReference>
<organism evidence="8 9">
    <name type="scientific">Albimonas donghaensis</name>
    <dbReference type="NCBI Taxonomy" id="356660"/>
    <lineage>
        <taxon>Bacteria</taxon>
        <taxon>Pseudomonadati</taxon>
        <taxon>Pseudomonadota</taxon>
        <taxon>Alphaproteobacteria</taxon>
        <taxon>Rhodobacterales</taxon>
        <taxon>Paracoccaceae</taxon>
        <taxon>Albimonas</taxon>
    </lineage>
</organism>
<dbReference type="PANTHER" id="PTHR30349:SF41">
    <property type="entry name" value="INTEGRASE_RECOMBINASE PROTEIN MJ0367-RELATED"/>
    <property type="match status" value="1"/>
</dbReference>
<evidence type="ECO:0000259" key="6">
    <source>
        <dbReference type="PROSITE" id="PS51898"/>
    </source>
</evidence>
<dbReference type="Proteomes" id="UP000199118">
    <property type="component" value="Unassembled WGS sequence"/>
</dbReference>
<dbReference type="InterPro" id="IPR044068">
    <property type="entry name" value="CB"/>
</dbReference>
<keyword evidence="2" id="KW-0229">DNA integration</keyword>
<evidence type="ECO:0000256" key="5">
    <source>
        <dbReference type="PROSITE-ProRule" id="PRU01248"/>
    </source>
</evidence>
<evidence type="ECO:0000256" key="2">
    <source>
        <dbReference type="ARBA" id="ARBA00022908"/>
    </source>
</evidence>
<keyword evidence="4" id="KW-0233">DNA recombination</keyword>
<dbReference type="OrthoDB" id="7222937at2"/>
<name>A0A1H2W0F2_9RHOB</name>
<dbReference type="InterPro" id="IPR010998">
    <property type="entry name" value="Integrase_recombinase_N"/>
</dbReference>
<dbReference type="PROSITE" id="PS51900">
    <property type="entry name" value="CB"/>
    <property type="match status" value="1"/>
</dbReference>
<dbReference type="SUPFAM" id="SSF56349">
    <property type="entry name" value="DNA breaking-rejoining enzymes"/>
    <property type="match status" value="1"/>
</dbReference>
<evidence type="ECO:0000256" key="1">
    <source>
        <dbReference type="ARBA" id="ARBA00008857"/>
    </source>
</evidence>
<dbReference type="Gene3D" id="1.10.443.10">
    <property type="entry name" value="Intergrase catalytic core"/>
    <property type="match status" value="1"/>
</dbReference>
<dbReference type="Gene3D" id="1.10.150.130">
    <property type="match status" value="1"/>
</dbReference>
<dbReference type="InterPro" id="IPR046668">
    <property type="entry name" value="DUF6538"/>
</dbReference>
<dbReference type="PROSITE" id="PS51898">
    <property type="entry name" value="TYR_RECOMBINASE"/>
    <property type="match status" value="1"/>
</dbReference>
<dbReference type="AlphaFoldDB" id="A0A1H2W0F2"/>
<comment type="similarity">
    <text evidence="1">Belongs to the 'phage' integrase family.</text>
</comment>
<proteinExistence type="inferred from homology"/>
<evidence type="ECO:0000313" key="8">
    <source>
        <dbReference type="EMBL" id="SDW73907.1"/>
    </source>
</evidence>
<feature type="domain" description="Tyr recombinase" evidence="6">
    <location>
        <begin position="187"/>
        <end position="374"/>
    </location>
</feature>
<gene>
    <name evidence="8" type="ORF">SAMN05444336_102225</name>
</gene>
<dbReference type="STRING" id="356660.SAMN05444336_102225"/>
<evidence type="ECO:0000259" key="7">
    <source>
        <dbReference type="PROSITE" id="PS51900"/>
    </source>
</evidence>
<dbReference type="InterPro" id="IPR002104">
    <property type="entry name" value="Integrase_catalytic"/>
</dbReference>
<dbReference type="InterPro" id="IPR011010">
    <property type="entry name" value="DNA_brk_join_enz"/>
</dbReference>
<keyword evidence="9" id="KW-1185">Reference proteome</keyword>
<sequence length="388" mass="42903">MSRNPSHIIRRGNSFVYSRRVPARAVEGFGKAFVRVSLGTEASRAQFLSERLSAKLEAIWASPEPCPVELAQLVSTVAPKSFTLLDAVGAYLNERGAGKGASFGKHTQLTAELLLNVAGNKDVRSFDRDDARAFLRLLQGRGVKTGTIRRRMNTAKALLEFAYAECDAERRNPFSKLRVPGEGLDAVMRGTFSKAELSRAYAEAFASGSDVALLAPLLGETGARLAEIVGLRWQDIFLDHEIPHIWIRPHSGRRLKTQASERRVPLVGEAFRAASLLASPRDPEGDKLDALYPRYWRDGTVMATHASNAIGKWLKRRFEGKTAHCMRHTMRDRLREVGAPMDMIDQIGGWSAARSVGSGYGKGYDLERVRSYLGRCNASLVIVEYELG</sequence>
<dbReference type="EMBL" id="FNMZ01000002">
    <property type="protein sequence ID" value="SDW73907.1"/>
    <property type="molecule type" value="Genomic_DNA"/>
</dbReference>
<dbReference type="GO" id="GO:0015074">
    <property type="term" value="P:DNA integration"/>
    <property type="evidence" value="ECO:0007669"/>
    <property type="project" value="UniProtKB-KW"/>
</dbReference>
<evidence type="ECO:0000256" key="4">
    <source>
        <dbReference type="ARBA" id="ARBA00023172"/>
    </source>
</evidence>